<keyword evidence="3" id="KW-1185">Reference proteome</keyword>
<dbReference type="GeneID" id="37028853"/>
<dbReference type="EMBL" id="KZ819677">
    <property type="protein sequence ID" value="PWN25265.1"/>
    <property type="molecule type" value="Genomic_DNA"/>
</dbReference>
<feature type="compositionally biased region" description="Low complexity" evidence="1">
    <location>
        <begin position="1"/>
        <end position="27"/>
    </location>
</feature>
<dbReference type="RefSeq" id="XP_025359877.1">
    <property type="nucleotide sequence ID" value="XM_025507030.1"/>
</dbReference>
<evidence type="ECO:0000313" key="2">
    <source>
        <dbReference type="EMBL" id="PWN25265.1"/>
    </source>
</evidence>
<evidence type="ECO:0000313" key="3">
    <source>
        <dbReference type="Proteomes" id="UP000245884"/>
    </source>
</evidence>
<reference evidence="2 3" key="1">
    <citation type="journal article" date="2018" name="Mol. Biol. Evol.">
        <title>Broad Genomic Sampling Reveals a Smut Pathogenic Ancestry of the Fungal Clade Ustilaginomycotina.</title>
        <authorList>
            <person name="Kijpornyongpan T."/>
            <person name="Mondo S.J."/>
            <person name="Barry K."/>
            <person name="Sandor L."/>
            <person name="Lee J."/>
            <person name="Lipzen A."/>
            <person name="Pangilinan J."/>
            <person name="LaButti K."/>
            <person name="Hainaut M."/>
            <person name="Henrissat B."/>
            <person name="Grigoriev I.V."/>
            <person name="Spatafora J.W."/>
            <person name="Aime M.C."/>
        </authorList>
    </citation>
    <scope>NUCLEOTIDE SEQUENCE [LARGE SCALE GENOMIC DNA]</scope>
    <source>
        <strain evidence="2 3">MCA 5214</strain>
    </source>
</reference>
<accession>A0A316UQ51</accession>
<dbReference type="AlphaFoldDB" id="A0A316UQ51"/>
<evidence type="ECO:0000256" key="1">
    <source>
        <dbReference type="SAM" id="MobiDB-lite"/>
    </source>
</evidence>
<organism evidence="2 3">
    <name type="scientific">Jaminaea rosea</name>
    <dbReference type="NCBI Taxonomy" id="1569628"/>
    <lineage>
        <taxon>Eukaryota</taxon>
        <taxon>Fungi</taxon>
        <taxon>Dikarya</taxon>
        <taxon>Basidiomycota</taxon>
        <taxon>Ustilaginomycotina</taxon>
        <taxon>Exobasidiomycetes</taxon>
        <taxon>Microstromatales</taxon>
        <taxon>Microstromatales incertae sedis</taxon>
        <taxon>Jaminaea</taxon>
    </lineage>
</organism>
<sequence>MEATPTPTSTPTSSRSTSAAKTSSTASGQGGGGGGNTYVDQGCLVNCKGSCPSSSGCPNGDDYGSCVVQRQDAKRSCEN</sequence>
<dbReference type="Proteomes" id="UP000245884">
    <property type="component" value="Unassembled WGS sequence"/>
</dbReference>
<proteinExistence type="predicted"/>
<name>A0A316UQ51_9BASI</name>
<protein>
    <submittedName>
        <fullName evidence="2">Uncharacterized protein</fullName>
    </submittedName>
</protein>
<feature type="region of interest" description="Disordered" evidence="1">
    <location>
        <begin position="1"/>
        <end position="33"/>
    </location>
</feature>
<gene>
    <name evidence="2" type="ORF">BDZ90DRAFT_234465</name>
</gene>
<feature type="non-terminal residue" evidence="2">
    <location>
        <position position="79"/>
    </location>
</feature>